<gene>
    <name evidence="3" type="ORF">YYC_02260</name>
</gene>
<dbReference type="GO" id="GO:0005537">
    <property type="term" value="F:D-mannose binding"/>
    <property type="evidence" value="ECO:0007669"/>
    <property type="project" value="TreeGrafter"/>
</dbReference>
<dbReference type="GO" id="GO:0000139">
    <property type="term" value="C:Golgi membrane"/>
    <property type="evidence" value="ECO:0007669"/>
    <property type="project" value="TreeGrafter"/>
</dbReference>
<dbReference type="SUPFAM" id="SSF49899">
    <property type="entry name" value="Concanavalin A-like lectins/glucanases"/>
    <property type="match status" value="1"/>
</dbReference>
<accession>V7PNW2</accession>
<name>V7PNW2_PLAYE</name>
<dbReference type="Gene3D" id="2.60.120.200">
    <property type="match status" value="1"/>
</dbReference>
<dbReference type="PANTHER" id="PTHR12223">
    <property type="entry name" value="VESICULAR MANNOSE-BINDING LECTIN"/>
    <property type="match status" value="1"/>
</dbReference>
<dbReference type="GO" id="GO:0005789">
    <property type="term" value="C:endoplasmic reticulum membrane"/>
    <property type="evidence" value="ECO:0007669"/>
    <property type="project" value="TreeGrafter"/>
</dbReference>
<keyword evidence="4" id="KW-1185">Reference proteome</keyword>
<dbReference type="GO" id="GO:0030134">
    <property type="term" value="C:COPII-coated ER to Golgi transport vesicle"/>
    <property type="evidence" value="ECO:0007669"/>
    <property type="project" value="TreeGrafter"/>
</dbReference>
<sequence length="506" mass="58950">MNKYYARFIHVSIILIFVLFINKCENESTNKNENFISPIHSFKSPFQVEGLNNGWVLDYSAASTNKYLVLIPNVYNRRGLLYNSNPIKSDVFDINFSFNIYKKYYKESIDSNYYKNESGKHITYNVKIDEKDKTNGFAFWILENQLSVKSPGVSEEQIIIDEEDVILYGYKKIFNGICIYFQLRDNDLSVYALINNGNKSISLNNNSAKNYNLSLLQNNGLISVKIVAQKNDIRIYLFNLKTSTYIHSLTIKKNLPKENYIGFSSFNFNEDTSISITNVNKYLPTFVGITDFHVYTNYMVKENEQKIIYENDDPENLNVKTKNDEEINYNELNGNNLMNEILSSQNINLSSQEEMLKTMLKIIQDFISYQVNNDKKVLQNISFLKENIHNMQDEIKQIRKNITNKSDPKNLQKIFTSELSGLKNLFHSHAQHHKKNIEDITNRLTSKIDNNQELKILAQKAQKLEHIINKGNNTSYFFSIAFAALIVITLIMIYKKIRDVEKKHIL</sequence>
<feature type="transmembrane region" description="Helical" evidence="1">
    <location>
        <begin position="476"/>
        <end position="494"/>
    </location>
</feature>
<dbReference type="AlphaFoldDB" id="V7PNW2"/>
<dbReference type="CDD" id="cd07308">
    <property type="entry name" value="lectin_leg-like"/>
    <property type="match status" value="1"/>
</dbReference>
<dbReference type="OrthoDB" id="270293at2759"/>
<reference evidence="3 4" key="1">
    <citation type="submission" date="2013-11" db="EMBL/GenBank/DDBJ databases">
        <title>The Genome Sequence of Plasmodium yoelii 17X.</title>
        <authorList>
            <consortium name="The Broad Institute Genomics Platform"/>
            <consortium name="The Broad Institute Genome Sequencing Center for Infectious Disease"/>
            <person name="Neafsey D."/>
            <person name="Adams J."/>
            <person name="Walker B."/>
            <person name="Young S.K."/>
            <person name="Zeng Q."/>
            <person name="Gargeya S."/>
            <person name="Fitzgerald M."/>
            <person name="Haas B."/>
            <person name="Abouelleil A."/>
            <person name="Alvarado L."/>
            <person name="Chapman S.B."/>
            <person name="Gainer-Dewar J."/>
            <person name="Goldberg J."/>
            <person name="Griggs A."/>
            <person name="Gujja S."/>
            <person name="Hansen M."/>
            <person name="Howarth C."/>
            <person name="Imamovic A."/>
            <person name="Ireland A."/>
            <person name="Larimer J."/>
            <person name="McCowan C."/>
            <person name="Murphy C."/>
            <person name="Pearson M."/>
            <person name="Poon T.W."/>
            <person name="Priest M."/>
            <person name="Roberts A."/>
            <person name="Saif S."/>
            <person name="Shea T."/>
            <person name="Sykes S."/>
            <person name="Wortman J."/>
            <person name="Nusbaum C."/>
            <person name="Birren B."/>
        </authorList>
    </citation>
    <scope>NUCLEOTIDE SEQUENCE [LARGE SCALE GENOMIC DNA]</scope>
    <source>
        <strain evidence="3 4">17X</strain>
    </source>
</reference>
<evidence type="ECO:0000313" key="4">
    <source>
        <dbReference type="Proteomes" id="UP000018538"/>
    </source>
</evidence>
<evidence type="ECO:0000256" key="1">
    <source>
        <dbReference type="SAM" id="Phobius"/>
    </source>
</evidence>
<keyword evidence="1" id="KW-0812">Transmembrane</keyword>
<feature type="signal peptide" evidence="2">
    <location>
        <begin position="1"/>
        <end position="26"/>
    </location>
</feature>
<keyword evidence="1" id="KW-1133">Transmembrane helix</keyword>
<dbReference type="InterPro" id="IPR013320">
    <property type="entry name" value="ConA-like_dom_sf"/>
</dbReference>
<feature type="chain" id="PRO_5004764272" evidence="2">
    <location>
        <begin position="27"/>
        <end position="506"/>
    </location>
</feature>
<keyword evidence="2" id="KW-0732">Signal</keyword>
<dbReference type="GO" id="GO:0005793">
    <property type="term" value="C:endoplasmic reticulum-Golgi intermediate compartment"/>
    <property type="evidence" value="ECO:0007669"/>
    <property type="project" value="TreeGrafter"/>
</dbReference>
<organism evidence="3 4">
    <name type="scientific">Plasmodium yoelii 17X</name>
    <dbReference type="NCBI Taxonomy" id="1323249"/>
    <lineage>
        <taxon>Eukaryota</taxon>
        <taxon>Sar</taxon>
        <taxon>Alveolata</taxon>
        <taxon>Apicomplexa</taxon>
        <taxon>Aconoidasida</taxon>
        <taxon>Haemosporida</taxon>
        <taxon>Plasmodiidae</taxon>
        <taxon>Plasmodium</taxon>
        <taxon>Plasmodium (Vinckeia)</taxon>
    </lineage>
</organism>
<dbReference type="Proteomes" id="UP000018538">
    <property type="component" value="Unassembled WGS sequence"/>
</dbReference>
<dbReference type="InterPro" id="IPR051136">
    <property type="entry name" value="Intracellular_Lectin-GPT"/>
</dbReference>
<protein>
    <submittedName>
        <fullName evidence="3">Uncharacterized protein</fullName>
    </submittedName>
</protein>
<keyword evidence="1" id="KW-0472">Membrane</keyword>
<proteinExistence type="predicted"/>
<dbReference type="EMBL" id="KI635759">
    <property type="protein sequence ID" value="ETB60635.1"/>
    <property type="molecule type" value="Genomic_DNA"/>
</dbReference>
<evidence type="ECO:0000313" key="3">
    <source>
        <dbReference type="EMBL" id="ETB60635.1"/>
    </source>
</evidence>
<dbReference type="PANTHER" id="PTHR12223:SF28">
    <property type="entry name" value="LECTIN, MANNOSE BINDING 1 LIKE"/>
    <property type="match status" value="1"/>
</dbReference>
<dbReference type="GO" id="GO:0006888">
    <property type="term" value="P:endoplasmic reticulum to Golgi vesicle-mediated transport"/>
    <property type="evidence" value="ECO:0007669"/>
    <property type="project" value="TreeGrafter"/>
</dbReference>
<evidence type="ECO:0000256" key="2">
    <source>
        <dbReference type="SAM" id="SignalP"/>
    </source>
</evidence>